<comment type="caution">
    <text evidence="8">The sequence shown here is derived from an EMBL/GenBank/DDBJ whole genome shotgun (WGS) entry which is preliminary data.</text>
</comment>
<dbReference type="AlphaFoldDB" id="A0AAE0FPF9"/>
<dbReference type="NCBIfam" id="TIGR01376">
    <property type="entry name" value="POMP_repeat"/>
    <property type="match status" value="2"/>
</dbReference>
<evidence type="ECO:0000256" key="6">
    <source>
        <dbReference type="ARBA" id="ARBA00023136"/>
    </source>
</evidence>
<sequence>MSGRARTRLRHGERGGVRNIYALGKATGGAVIIEYGFMEVRSSTFNKNQAQGGGGAIAVTRKSSLFLHQDVLFEQNTAGSTGGALYCAISSMVRFFTLSVLLANSASQ</sequence>
<dbReference type="Proteomes" id="UP001190700">
    <property type="component" value="Unassembled WGS sequence"/>
</dbReference>
<keyword evidence="6" id="KW-0472">Membrane</keyword>
<evidence type="ECO:0000256" key="7">
    <source>
        <dbReference type="ARBA" id="ARBA00023237"/>
    </source>
</evidence>
<organism evidence="8 9">
    <name type="scientific">Cymbomonas tetramitiformis</name>
    <dbReference type="NCBI Taxonomy" id="36881"/>
    <lineage>
        <taxon>Eukaryota</taxon>
        <taxon>Viridiplantae</taxon>
        <taxon>Chlorophyta</taxon>
        <taxon>Pyramimonadophyceae</taxon>
        <taxon>Pyramimonadales</taxon>
        <taxon>Pyramimonadaceae</taxon>
        <taxon>Cymbomonas</taxon>
    </lineage>
</organism>
<feature type="non-terminal residue" evidence="8">
    <location>
        <position position="108"/>
    </location>
</feature>
<comment type="subcellular location">
    <subcellularLocation>
        <location evidence="1">Cell envelope</location>
    </subcellularLocation>
    <subcellularLocation>
        <location evidence="2">Cell outer membrane</location>
    </subcellularLocation>
    <subcellularLocation>
        <location evidence="3">Secreted</location>
    </subcellularLocation>
</comment>
<evidence type="ECO:0000313" key="8">
    <source>
        <dbReference type="EMBL" id="KAK3262776.1"/>
    </source>
</evidence>
<evidence type="ECO:0008006" key="10">
    <source>
        <dbReference type="Google" id="ProtNLM"/>
    </source>
</evidence>
<evidence type="ECO:0000256" key="2">
    <source>
        <dbReference type="ARBA" id="ARBA00004442"/>
    </source>
</evidence>
<dbReference type="InterPro" id="IPR003368">
    <property type="entry name" value="POMP_repeat"/>
</dbReference>
<proteinExistence type="predicted"/>
<keyword evidence="4" id="KW-0964">Secreted</keyword>
<evidence type="ECO:0000313" key="9">
    <source>
        <dbReference type="Proteomes" id="UP001190700"/>
    </source>
</evidence>
<evidence type="ECO:0000256" key="3">
    <source>
        <dbReference type="ARBA" id="ARBA00004613"/>
    </source>
</evidence>
<protein>
    <recommendedName>
        <fullName evidence="10">Right handed beta helix domain-containing protein</fullName>
    </recommendedName>
</protein>
<evidence type="ECO:0000256" key="1">
    <source>
        <dbReference type="ARBA" id="ARBA00004196"/>
    </source>
</evidence>
<reference evidence="8 9" key="1">
    <citation type="journal article" date="2015" name="Genome Biol. Evol.">
        <title>Comparative Genomics of a Bacterivorous Green Alga Reveals Evolutionary Causalities and Consequences of Phago-Mixotrophic Mode of Nutrition.</title>
        <authorList>
            <person name="Burns J.A."/>
            <person name="Paasch A."/>
            <person name="Narechania A."/>
            <person name="Kim E."/>
        </authorList>
    </citation>
    <scope>NUCLEOTIDE SEQUENCE [LARGE SCALE GENOMIC DNA]</scope>
    <source>
        <strain evidence="8 9">PLY_AMNH</strain>
    </source>
</reference>
<name>A0AAE0FPF9_9CHLO</name>
<evidence type="ECO:0000256" key="4">
    <source>
        <dbReference type="ARBA" id="ARBA00022525"/>
    </source>
</evidence>
<gene>
    <name evidence="8" type="ORF">CYMTET_28384</name>
</gene>
<accession>A0AAE0FPF9</accession>
<keyword evidence="7" id="KW-0998">Cell outer membrane</keyword>
<dbReference type="Pfam" id="PF02415">
    <property type="entry name" value="Chlam_PMP"/>
    <property type="match status" value="2"/>
</dbReference>
<evidence type="ECO:0000256" key="5">
    <source>
        <dbReference type="ARBA" id="ARBA00022729"/>
    </source>
</evidence>
<dbReference type="GO" id="GO:0005576">
    <property type="term" value="C:extracellular region"/>
    <property type="evidence" value="ECO:0007669"/>
    <property type="project" value="UniProtKB-SubCell"/>
</dbReference>
<dbReference type="EMBL" id="LGRX02015956">
    <property type="protein sequence ID" value="KAK3262776.1"/>
    <property type="molecule type" value="Genomic_DNA"/>
</dbReference>
<keyword evidence="9" id="KW-1185">Reference proteome</keyword>
<keyword evidence="5" id="KW-0732">Signal</keyword>